<keyword evidence="2" id="KW-0812">Transmembrane</keyword>
<keyword evidence="2" id="KW-0472">Membrane</keyword>
<accession>A0ABS2KYZ7</accession>
<reference evidence="3 4" key="1">
    <citation type="submission" date="2021-01" db="EMBL/GenBank/DDBJ databases">
        <title>Genomics of switchgrass bacterial isolates.</title>
        <authorList>
            <person name="Shade A."/>
        </authorList>
    </citation>
    <scope>NUCLEOTIDE SEQUENCE [LARGE SCALE GENOMIC DNA]</scope>
    <source>
        <strain evidence="3 4">PvP111</strain>
    </source>
</reference>
<protein>
    <recommendedName>
        <fullName evidence="5">DUF4878 domain-containing protein</fullName>
    </recommendedName>
</protein>
<evidence type="ECO:0000256" key="1">
    <source>
        <dbReference type="SAM" id="MobiDB-lite"/>
    </source>
</evidence>
<keyword evidence="4" id="KW-1185">Reference proteome</keyword>
<evidence type="ECO:0008006" key="5">
    <source>
        <dbReference type="Google" id="ProtNLM"/>
    </source>
</evidence>
<keyword evidence="2" id="KW-1133">Transmembrane helix</keyword>
<name>A0ABS2KYZ7_9NOCA</name>
<feature type="transmembrane region" description="Helical" evidence="2">
    <location>
        <begin position="35"/>
        <end position="55"/>
    </location>
</feature>
<gene>
    <name evidence="3" type="ORF">JOE42_003886</name>
</gene>
<sequence>MSPDNSRPAAPRRIEPSAAPKKVSPRSDGRRRGPWIAAALVALLAIAGVVAFAFLRGGTSVSGPSDDEKIRTSIDTFTTALRDGDLTALRGVTCGALASFYGGISDADFAATHDAAVASGTVPVVQSVDTIQISEAAEPPGQITEAQPPDQTTAIAQVTARTEGAEPSARTFDLALDGETWKVCA</sequence>
<evidence type="ECO:0000313" key="4">
    <source>
        <dbReference type="Proteomes" id="UP000703038"/>
    </source>
</evidence>
<dbReference type="RefSeq" id="WP_204869799.1">
    <property type="nucleotide sequence ID" value="NZ_JAFBBK010000001.1"/>
</dbReference>
<evidence type="ECO:0000256" key="2">
    <source>
        <dbReference type="SAM" id="Phobius"/>
    </source>
</evidence>
<feature type="region of interest" description="Disordered" evidence="1">
    <location>
        <begin position="1"/>
        <end position="30"/>
    </location>
</feature>
<comment type="caution">
    <text evidence="3">The sequence shown here is derived from an EMBL/GenBank/DDBJ whole genome shotgun (WGS) entry which is preliminary data.</text>
</comment>
<dbReference type="EMBL" id="JAFBBK010000001">
    <property type="protein sequence ID" value="MBM7417153.1"/>
    <property type="molecule type" value="Genomic_DNA"/>
</dbReference>
<proteinExistence type="predicted"/>
<evidence type="ECO:0000313" key="3">
    <source>
        <dbReference type="EMBL" id="MBM7417153.1"/>
    </source>
</evidence>
<dbReference type="Proteomes" id="UP000703038">
    <property type="component" value="Unassembled WGS sequence"/>
</dbReference>
<organism evidence="3 4">
    <name type="scientific">Rhodococcoides corynebacterioides</name>
    <dbReference type="NCBI Taxonomy" id="53972"/>
    <lineage>
        <taxon>Bacteria</taxon>
        <taxon>Bacillati</taxon>
        <taxon>Actinomycetota</taxon>
        <taxon>Actinomycetes</taxon>
        <taxon>Mycobacteriales</taxon>
        <taxon>Nocardiaceae</taxon>
        <taxon>Rhodococcoides</taxon>
    </lineage>
</organism>